<gene>
    <name evidence="2" type="ORF">NDU88_003463</name>
</gene>
<proteinExistence type="predicted"/>
<feature type="compositionally biased region" description="Basic and acidic residues" evidence="1">
    <location>
        <begin position="29"/>
        <end position="47"/>
    </location>
</feature>
<comment type="caution">
    <text evidence="2">The sequence shown here is derived from an EMBL/GenBank/DDBJ whole genome shotgun (WGS) entry which is preliminary data.</text>
</comment>
<evidence type="ECO:0000256" key="1">
    <source>
        <dbReference type="SAM" id="MobiDB-lite"/>
    </source>
</evidence>
<evidence type="ECO:0000313" key="2">
    <source>
        <dbReference type="EMBL" id="KAJ1106060.1"/>
    </source>
</evidence>
<name>A0AAV7MTI2_PLEWA</name>
<feature type="region of interest" description="Disordered" evidence="1">
    <location>
        <begin position="1"/>
        <end position="191"/>
    </location>
</feature>
<sequence>MWVPGERKRKDGLKGGVEEDAEEANSEENAGRRRERERRPETREQRGSQRSCQSRKSGGNRRPLAARHAPGGTWLTKAQDASYWRCPRGAHSGDDGLPRCQDGENGSTLVNPDIRVPGERKREDGLKGGVEEDVEEENSEENAASLGDEEKENADRRHGNSGVPRGVADQGSQEKKTETRLQPAMPQEGRG</sequence>
<feature type="compositionally biased region" description="Basic and acidic residues" evidence="1">
    <location>
        <begin position="1"/>
        <end position="17"/>
    </location>
</feature>
<protein>
    <submittedName>
        <fullName evidence="2">Uncharacterized protein</fullName>
    </submittedName>
</protein>
<keyword evidence="3" id="KW-1185">Reference proteome</keyword>
<feature type="compositionally biased region" description="Polar residues" evidence="1">
    <location>
        <begin position="48"/>
        <end position="57"/>
    </location>
</feature>
<dbReference type="EMBL" id="JANPWB010000013">
    <property type="protein sequence ID" value="KAJ1106060.1"/>
    <property type="molecule type" value="Genomic_DNA"/>
</dbReference>
<feature type="compositionally biased region" description="Basic and acidic residues" evidence="1">
    <location>
        <begin position="116"/>
        <end position="130"/>
    </location>
</feature>
<reference evidence="2" key="1">
    <citation type="journal article" date="2022" name="bioRxiv">
        <title>Sequencing and chromosome-scale assembly of the giantPleurodeles waltlgenome.</title>
        <authorList>
            <person name="Brown T."/>
            <person name="Elewa A."/>
            <person name="Iarovenko S."/>
            <person name="Subramanian E."/>
            <person name="Araus A.J."/>
            <person name="Petzold A."/>
            <person name="Susuki M."/>
            <person name="Suzuki K.-i.T."/>
            <person name="Hayashi T."/>
            <person name="Toyoda A."/>
            <person name="Oliveira C."/>
            <person name="Osipova E."/>
            <person name="Leigh N.D."/>
            <person name="Simon A."/>
            <person name="Yun M.H."/>
        </authorList>
    </citation>
    <scope>NUCLEOTIDE SEQUENCE</scope>
    <source>
        <strain evidence="2">20211129_DDA</strain>
        <tissue evidence="2">Liver</tissue>
    </source>
</reference>
<organism evidence="2 3">
    <name type="scientific">Pleurodeles waltl</name>
    <name type="common">Iberian ribbed newt</name>
    <dbReference type="NCBI Taxonomy" id="8319"/>
    <lineage>
        <taxon>Eukaryota</taxon>
        <taxon>Metazoa</taxon>
        <taxon>Chordata</taxon>
        <taxon>Craniata</taxon>
        <taxon>Vertebrata</taxon>
        <taxon>Euteleostomi</taxon>
        <taxon>Amphibia</taxon>
        <taxon>Batrachia</taxon>
        <taxon>Caudata</taxon>
        <taxon>Salamandroidea</taxon>
        <taxon>Salamandridae</taxon>
        <taxon>Pleurodelinae</taxon>
        <taxon>Pleurodeles</taxon>
    </lineage>
</organism>
<dbReference type="AlphaFoldDB" id="A0AAV7MTI2"/>
<dbReference type="Proteomes" id="UP001066276">
    <property type="component" value="Chromosome 9"/>
</dbReference>
<evidence type="ECO:0000313" key="3">
    <source>
        <dbReference type="Proteomes" id="UP001066276"/>
    </source>
</evidence>
<feature type="compositionally biased region" description="Acidic residues" evidence="1">
    <location>
        <begin position="131"/>
        <end position="140"/>
    </location>
</feature>
<accession>A0AAV7MTI2</accession>